<keyword evidence="3" id="KW-1185">Reference proteome</keyword>
<keyword evidence="1" id="KW-0472">Membrane</keyword>
<feature type="transmembrane region" description="Helical" evidence="1">
    <location>
        <begin position="50"/>
        <end position="70"/>
    </location>
</feature>
<keyword evidence="1" id="KW-0812">Transmembrane</keyword>
<accession>A0ABT2YVF3</accession>
<dbReference type="Proteomes" id="UP001209713">
    <property type="component" value="Unassembled WGS sequence"/>
</dbReference>
<evidence type="ECO:0000256" key="1">
    <source>
        <dbReference type="SAM" id="Phobius"/>
    </source>
</evidence>
<proteinExistence type="predicted"/>
<reference evidence="2 3" key="1">
    <citation type="submission" date="2022-10" db="EMBL/GenBank/DDBJ databases">
        <title>Marinomonas transparenta sp. nov. and Marinomonas sargassi sp. nov., isolated from marine alga (Sargassum natans (L.) Gaillon).</title>
        <authorList>
            <person name="Wang Y."/>
        </authorList>
    </citation>
    <scope>NUCLEOTIDE SEQUENCE [LARGE SCALE GENOMIC DNA]</scope>
    <source>
        <strain evidence="2 3">C2222</strain>
    </source>
</reference>
<gene>
    <name evidence="2" type="ORF">OFY17_13410</name>
</gene>
<comment type="caution">
    <text evidence="2">The sequence shown here is derived from an EMBL/GenBank/DDBJ whole genome shotgun (WGS) entry which is preliminary data.</text>
</comment>
<keyword evidence="1" id="KW-1133">Transmembrane helix</keyword>
<organism evidence="2 3">
    <name type="scientific">Marinomonas sargassi</name>
    <dbReference type="NCBI Taxonomy" id="2984494"/>
    <lineage>
        <taxon>Bacteria</taxon>
        <taxon>Pseudomonadati</taxon>
        <taxon>Pseudomonadota</taxon>
        <taxon>Gammaproteobacteria</taxon>
        <taxon>Oceanospirillales</taxon>
        <taxon>Oceanospirillaceae</taxon>
        <taxon>Marinomonas</taxon>
    </lineage>
</organism>
<dbReference type="EMBL" id="JAOVZB010000006">
    <property type="protein sequence ID" value="MCV2403864.1"/>
    <property type="molecule type" value="Genomic_DNA"/>
</dbReference>
<protein>
    <submittedName>
        <fullName evidence="2">Uncharacterized protein</fullName>
    </submittedName>
</protein>
<sequence>MSDKKTIWFPAKETGIGWAKPTVWQGWFVQVSYLLSLVLISYTVDPKVELLSWSLWAALSTIVLIVIYYLKGEAPNWKLKPIEKEKRKFK</sequence>
<evidence type="ECO:0000313" key="2">
    <source>
        <dbReference type="EMBL" id="MCV2403864.1"/>
    </source>
</evidence>
<dbReference type="RefSeq" id="WP_263531246.1">
    <property type="nucleotide sequence ID" value="NZ_JAOVZB010000006.1"/>
</dbReference>
<feature type="transmembrane region" description="Helical" evidence="1">
    <location>
        <begin position="21"/>
        <end position="44"/>
    </location>
</feature>
<name>A0ABT2YVF3_9GAMM</name>
<evidence type="ECO:0000313" key="3">
    <source>
        <dbReference type="Proteomes" id="UP001209713"/>
    </source>
</evidence>